<name>A0ABR9D5D7_9GAMM</name>
<dbReference type="Gene3D" id="2.130.10.10">
    <property type="entry name" value="YVTN repeat-like/Quinoprotein amine dehydrogenase"/>
    <property type="match status" value="1"/>
</dbReference>
<organism evidence="2 3">
    <name type="scientific">Methylomonas albis</name>
    <dbReference type="NCBI Taxonomy" id="1854563"/>
    <lineage>
        <taxon>Bacteria</taxon>
        <taxon>Pseudomonadati</taxon>
        <taxon>Pseudomonadota</taxon>
        <taxon>Gammaproteobacteria</taxon>
        <taxon>Methylococcales</taxon>
        <taxon>Methylococcaceae</taxon>
        <taxon>Methylomonas</taxon>
    </lineage>
</organism>
<accession>A0ABR9D5D7</accession>
<keyword evidence="1" id="KW-0732">Signal</keyword>
<comment type="caution">
    <text evidence="2">The sequence shown here is derived from an EMBL/GenBank/DDBJ whole genome shotgun (WGS) entry which is preliminary data.</text>
</comment>
<keyword evidence="3" id="KW-1185">Reference proteome</keyword>
<dbReference type="CDD" id="cd15482">
    <property type="entry name" value="Sialidase_non-viral"/>
    <property type="match status" value="2"/>
</dbReference>
<evidence type="ECO:0000256" key="1">
    <source>
        <dbReference type="SAM" id="SignalP"/>
    </source>
</evidence>
<dbReference type="PROSITE" id="PS00018">
    <property type="entry name" value="EF_HAND_1"/>
    <property type="match status" value="1"/>
</dbReference>
<dbReference type="InterPro" id="IPR002860">
    <property type="entry name" value="BNR_rpt"/>
</dbReference>
<dbReference type="InterPro" id="IPR018247">
    <property type="entry name" value="EF_Hand_1_Ca_BS"/>
</dbReference>
<dbReference type="InterPro" id="IPR015943">
    <property type="entry name" value="WD40/YVTN_repeat-like_dom_sf"/>
</dbReference>
<dbReference type="RefSeq" id="WP_192376237.1">
    <property type="nucleotide sequence ID" value="NZ_CAJHIV010000001.1"/>
</dbReference>
<dbReference type="SUPFAM" id="SSF110296">
    <property type="entry name" value="Oligoxyloglucan reducing end-specific cellobiohydrolase"/>
    <property type="match status" value="1"/>
</dbReference>
<feature type="chain" id="PRO_5046148871" description="Dockerin domain-containing protein" evidence="1">
    <location>
        <begin position="25"/>
        <end position="567"/>
    </location>
</feature>
<dbReference type="EMBL" id="JACXSS010000001">
    <property type="protein sequence ID" value="MBD9357996.1"/>
    <property type="molecule type" value="Genomic_DNA"/>
</dbReference>
<protein>
    <recommendedName>
        <fullName evidence="4">Dockerin domain-containing protein</fullName>
    </recommendedName>
</protein>
<evidence type="ECO:0000313" key="2">
    <source>
        <dbReference type="EMBL" id="MBD9357996.1"/>
    </source>
</evidence>
<reference evidence="2 3" key="1">
    <citation type="submission" date="2020-09" db="EMBL/GenBank/DDBJ databases">
        <title>Methylomonas albis sp. nov. and Methylomonas fluvii sp. nov.: Two cold-adapted methanotrophs from the River Elbe and an amended description of Methylovulum psychrotolerans strain Eb1.</title>
        <authorList>
            <person name="Bussmann I.K."/>
            <person name="Klings K.-W."/>
            <person name="Warnstedt J."/>
            <person name="Hoppert M."/>
            <person name="Saborowski A."/>
            <person name="Horn F."/>
            <person name="Liebner S."/>
        </authorList>
    </citation>
    <scope>NUCLEOTIDE SEQUENCE [LARGE SCALE GENOMIC DNA]</scope>
    <source>
        <strain evidence="2 3">EbA</strain>
    </source>
</reference>
<proteinExistence type="predicted"/>
<dbReference type="Pfam" id="PF02012">
    <property type="entry name" value="BNR"/>
    <property type="match status" value="1"/>
</dbReference>
<evidence type="ECO:0008006" key="4">
    <source>
        <dbReference type="Google" id="ProtNLM"/>
    </source>
</evidence>
<dbReference type="Gene3D" id="2.120.10.10">
    <property type="match status" value="1"/>
</dbReference>
<sequence length="567" mass="61639">MNGGDRIQAGVLLTVMMLPAVAQSAPSQVNTFGVYVSHQVNVDASGQNIIGDIGNEPSIAINPLDAGNVVIGWRMFDPQDILTKKGGYGYSFDAGASWGNGALPAIAMQNRTDPVLDADSQGNFYYQSMSQGSVDGSSVFKSTDGGITWHDPVYQFIGDKNWLAIDRTDGEGQGNIYSTWRPGEAVLDPNYVPKFFIRSTDGGHSYQEPDVGLPISAFGFGRMAIGPNSEVYVSGINEEISSINAIGIIRSGHYFLKSTDAKSSGLSPTFTAKQVDMGGNSIGFYAQKTPNPIGGIGDLQIATDQSIGVMRGNIYMMAHVQSYDWLPGDDPLDVYFVRSSDGGETWSEPLRLNDDPPSAGSFQWFPMLGVAPNSRIDAVWYDTRNGSTTDQYRHSQLYYAYSWDGGLTWSKNLAVTPEFDTHLPYKIVNGQAQQTYKLGDYTQLVSDASGAHIAYTATYNGEQDVYYLNVFPDCNSNGKSDVLDIQNRLSGDTNFNHLPDSCENITVRGDLDGDRDVDQLDLNVVIAARNLPASGVSDPRDLDKNGVINVLDVRKLTLLCTRVRCAV</sequence>
<gene>
    <name evidence="2" type="ORF">IE877_19325</name>
</gene>
<evidence type="ECO:0000313" key="3">
    <source>
        <dbReference type="Proteomes" id="UP000652176"/>
    </source>
</evidence>
<dbReference type="Proteomes" id="UP000652176">
    <property type="component" value="Unassembled WGS sequence"/>
</dbReference>
<feature type="signal peptide" evidence="1">
    <location>
        <begin position="1"/>
        <end position="24"/>
    </location>
</feature>